<protein>
    <submittedName>
        <fullName evidence="2">Uncharacterized protein</fullName>
    </submittedName>
</protein>
<keyword evidence="3" id="KW-1185">Reference proteome</keyword>
<evidence type="ECO:0000313" key="2">
    <source>
        <dbReference type="EMBL" id="BAL99628.1"/>
    </source>
</evidence>
<accession>I0I2Z1</accession>
<evidence type="ECO:0000256" key="1">
    <source>
        <dbReference type="SAM" id="MobiDB-lite"/>
    </source>
</evidence>
<proteinExistence type="predicted"/>
<organism evidence="2 3">
    <name type="scientific">Caldilinea aerophila (strain DSM 14535 / JCM 11387 / NBRC 104270 / STL-6-O1)</name>
    <dbReference type="NCBI Taxonomy" id="926550"/>
    <lineage>
        <taxon>Bacteria</taxon>
        <taxon>Bacillati</taxon>
        <taxon>Chloroflexota</taxon>
        <taxon>Caldilineae</taxon>
        <taxon>Caldilineales</taxon>
        <taxon>Caldilineaceae</taxon>
        <taxon>Caldilinea</taxon>
    </lineage>
</organism>
<dbReference type="KEGG" id="cap:CLDAP_15890"/>
<dbReference type="EMBL" id="AP012337">
    <property type="protein sequence ID" value="BAL99628.1"/>
    <property type="molecule type" value="Genomic_DNA"/>
</dbReference>
<dbReference type="AlphaFoldDB" id="I0I2Z1"/>
<name>I0I2Z1_CALAS</name>
<reference evidence="2 3" key="1">
    <citation type="submission" date="2012-02" db="EMBL/GenBank/DDBJ databases">
        <title>Complete genome sequence of Caldilinea aerophila DSM 14535 (= NBRC 102666).</title>
        <authorList>
            <person name="Oguchi A."/>
            <person name="Hosoyama A."/>
            <person name="Sekine M."/>
            <person name="Fukai R."/>
            <person name="Kato Y."/>
            <person name="Nakamura S."/>
            <person name="Hanada S."/>
            <person name="Yamazaki S."/>
            <person name="Fujita N."/>
        </authorList>
    </citation>
    <scope>NUCLEOTIDE SEQUENCE [LARGE SCALE GENOMIC DNA]</scope>
    <source>
        <strain evidence="3">DSM 14535 / JCM 11387 / NBRC 104270 / STL-6-O1</strain>
    </source>
</reference>
<dbReference type="Proteomes" id="UP000007880">
    <property type="component" value="Chromosome"/>
</dbReference>
<feature type="region of interest" description="Disordered" evidence="1">
    <location>
        <begin position="1"/>
        <end position="65"/>
    </location>
</feature>
<sequence>MRFGAPCAGRHRPHNTPKAIQNGPLTPSDAPPHGHLAPKRPRTAPPLAPDALPAVPQRVVLHSRP</sequence>
<dbReference type="HOGENOM" id="CLU_2841483_0_0_0"/>
<gene>
    <name evidence="2" type="ordered locus">CLDAP_15890</name>
</gene>
<evidence type="ECO:0000313" key="3">
    <source>
        <dbReference type="Proteomes" id="UP000007880"/>
    </source>
</evidence>